<dbReference type="SMART" id="SM00343">
    <property type="entry name" value="ZnF_C2HC"/>
    <property type="match status" value="2"/>
</dbReference>
<dbReference type="EMBL" id="SWLB01000004">
    <property type="protein sequence ID" value="KAF3338800.1"/>
    <property type="molecule type" value="Genomic_DNA"/>
</dbReference>
<organism evidence="4 5">
    <name type="scientific">Carex littledalei</name>
    <dbReference type="NCBI Taxonomy" id="544730"/>
    <lineage>
        <taxon>Eukaryota</taxon>
        <taxon>Viridiplantae</taxon>
        <taxon>Streptophyta</taxon>
        <taxon>Embryophyta</taxon>
        <taxon>Tracheophyta</taxon>
        <taxon>Spermatophyta</taxon>
        <taxon>Magnoliopsida</taxon>
        <taxon>Liliopsida</taxon>
        <taxon>Poales</taxon>
        <taxon>Cyperaceae</taxon>
        <taxon>Cyperoideae</taxon>
        <taxon>Cariceae</taxon>
        <taxon>Carex</taxon>
        <taxon>Carex subgen. Euthyceras</taxon>
    </lineage>
</organism>
<protein>
    <submittedName>
        <fullName evidence="4">Gag-Pol polyprotein</fullName>
    </submittedName>
</protein>
<feature type="region of interest" description="Disordered" evidence="2">
    <location>
        <begin position="608"/>
        <end position="676"/>
    </location>
</feature>
<evidence type="ECO:0000313" key="5">
    <source>
        <dbReference type="Proteomes" id="UP000623129"/>
    </source>
</evidence>
<reference evidence="4" key="1">
    <citation type="submission" date="2020-01" db="EMBL/GenBank/DDBJ databases">
        <title>Genome sequence of Kobresia littledalei, the first chromosome-level genome in the family Cyperaceae.</title>
        <authorList>
            <person name="Qu G."/>
        </authorList>
    </citation>
    <scope>NUCLEOTIDE SEQUENCE</scope>
    <source>
        <strain evidence="4">C.B.Clarke</strain>
        <tissue evidence="4">Leaf</tissue>
    </source>
</reference>
<dbReference type="InterPro" id="IPR036875">
    <property type="entry name" value="Znf_CCHC_sf"/>
</dbReference>
<dbReference type="GO" id="GO:0008270">
    <property type="term" value="F:zinc ion binding"/>
    <property type="evidence" value="ECO:0007669"/>
    <property type="project" value="UniProtKB-KW"/>
</dbReference>
<name>A0A833R5T2_9POAL</name>
<accession>A0A833R5T2</accession>
<dbReference type="PROSITE" id="PS50158">
    <property type="entry name" value="ZF_CCHC"/>
    <property type="match status" value="1"/>
</dbReference>
<comment type="caution">
    <text evidence="4">The sequence shown here is derived from an EMBL/GenBank/DDBJ whole genome shotgun (WGS) entry which is preliminary data.</text>
</comment>
<dbReference type="OrthoDB" id="10050052at2759"/>
<evidence type="ECO:0000313" key="4">
    <source>
        <dbReference type="EMBL" id="KAF3338800.1"/>
    </source>
</evidence>
<evidence type="ECO:0000259" key="3">
    <source>
        <dbReference type="PROSITE" id="PS50158"/>
    </source>
</evidence>
<keyword evidence="1" id="KW-0862">Zinc</keyword>
<keyword evidence="5" id="KW-1185">Reference proteome</keyword>
<feature type="region of interest" description="Disordered" evidence="2">
    <location>
        <begin position="85"/>
        <end position="143"/>
    </location>
</feature>
<feature type="compositionally biased region" description="Polar residues" evidence="2">
    <location>
        <begin position="206"/>
        <end position="224"/>
    </location>
</feature>
<feature type="region of interest" description="Disordered" evidence="2">
    <location>
        <begin position="333"/>
        <end position="391"/>
    </location>
</feature>
<dbReference type="InterPro" id="IPR001878">
    <property type="entry name" value="Znf_CCHC"/>
</dbReference>
<dbReference type="Proteomes" id="UP000623129">
    <property type="component" value="Unassembled WGS sequence"/>
</dbReference>
<feature type="compositionally biased region" description="Polar residues" evidence="2">
    <location>
        <begin position="371"/>
        <end position="389"/>
    </location>
</feature>
<feature type="region of interest" description="Disordered" evidence="2">
    <location>
        <begin position="206"/>
        <end position="256"/>
    </location>
</feature>
<gene>
    <name evidence="4" type="ORF">FCM35_KLT16271</name>
</gene>
<evidence type="ECO:0000256" key="1">
    <source>
        <dbReference type="PROSITE-ProRule" id="PRU00047"/>
    </source>
</evidence>
<dbReference type="Gene3D" id="4.10.60.10">
    <property type="entry name" value="Zinc finger, CCHC-type"/>
    <property type="match status" value="1"/>
</dbReference>
<dbReference type="AlphaFoldDB" id="A0A833R5T2"/>
<feature type="compositionally biased region" description="Polar residues" evidence="2">
    <location>
        <begin position="236"/>
        <end position="246"/>
    </location>
</feature>
<evidence type="ECO:0000256" key="2">
    <source>
        <dbReference type="SAM" id="MobiDB-lite"/>
    </source>
</evidence>
<dbReference type="SUPFAM" id="SSF57756">
    <property type="entry name" value="Retrovirus zinc finger-like domains"/>
    <property type="match status" value="1"/>
</dbReference>
<feature type="domain" description="CCHC-type" evidence="3">
    <location>
        <begin position="310"/>
        <end position="326"/>
    </location>
</feature>
<proteinExistence type="predicted"/>
<sequence length="989" mass="109005">MRYPNMAPTQLTLCATRIWRLHSSCYALPEYGAYMTLGFHSSIPIKATPKATPKAILTAIPKATPTTTTTTTLTAATTTTLTAAKRTTLTETPRGLFTSDPVQTQHDTPHEPKTAYKPTTKDATASDKTEEEDNTADPPYKDTTVDLHFLQSDTLPQRVHQSYDRDSIPKAALSQQAQSNKKDLILVGDYPVLRIISKDNNGGVTVTAPLSNLSNDSNEDTNGCDSRAQGRRTVPDQRQNSNLETTNNDDDPSGWTVVTRKKHKLPNKSARQWKTQESPLTIHARKLRQQQKCFKCLRKGHVKAVCANPRRCLHCNTPGHIIKNCPAFITRRPRDARRSNPSYKSDPNVPLKDHTFPNSTIPKIPHRPSKPSDTTNKPPISPELNTKNMNPVDPYAAPRDWQTMPLTCPADLWERRPNSLNVYLAPREGLAPANHFLECAAFIFAGPGRMDPDLKQRIAACMARQFRRDPRDFPVYTIHEDFGDVLLLFPDADMAESAINQGTFYVGHNITINLHPYSPALQMAFNPLGGRVRIKVYGLPMQHWNRADLTTLVSGFGYPLRFAPYITNGNYEYLTMLVATKDAAHVPFNLDLSVNPYQKDVRVDIDGWIHHEFPPPPNQGSDHSGGRRRGQRRGNPGGGPSSQNRTPPVGIRARANGHFRGYGDGRDTSSAGSNWTRPMNEWVDELREKLIAAGILSEGALGEQRTHAKDLPILNGTSVIEENPAQIVISQSNARLWASSGVPTFNVIILGPDTESLWGSGVNGSQSPVIFMMEGPPKTNSKERLVEILEEEGNITGSEQDFQGTGPLLTGSENGTEDGNITGPEQDLRLDIEGTGPLATGPHNIVPTGLMENGLCGGDKTTVKETDDPTHPPGYPIRVYGPNELFEKGNGEHVTNTLDQGQARRTKTTPASLEVRSPRLQKKYAAGRTRYGSDKKKMGKKGGKATLVQEEYLQSLNPLSFEQAEMVVKMAGITFSGKMEDEVAKVVMG</sequence>
<keyword evidence="1" id="KW-0863">Zinc-finger</keyword>
<keyword evidence="1" id="KW-0479">Metal-binding</keyword>
<dbReference type="GO" id="GO:0003676">
    <property type="term" value="F:nucleic acid binding"/>
    <property type="evidence" value="ECO:0007669"/>
    <property type="project" value="InterPro"/>
</dbReference>